<accession>A0A517T390</accession>
<keyword evidence="1" id="KW-0472">Membrane</keyword>
<evidence type="ECO:0000256" key="1">
    <source>
        <dbReference type="SAM" id="Phobius"/>
    </source>
</evidence>
<dbReference type="EMBL" id="CP036272">
    <property type="protein sequence ID" value="QDT62801.1"/>
    <property type="molecule type" value="Genomic_DNA"/>
</dbReference>
<dbReference type="AlphaFoldDB" id="A0A517T390"/>
<keyword evidence="1" id="KW-0812">Transmembrane</keyword>
<sequence length="252" mass="28485">MSDANARKSVRSPASSSKTRKKTRRVIVITCSLITVCVIVAVIAFQGRVTGTEFNPQSFDTRTFSFYEIPGLQIQLTPIRRTVTTPEVSRHLRNKGWIKVSRKTPTTTWHTLNIARGSANTSELASLLHDSIELFDYGNGDFYWKEWSDAHRQQAAVLWPIVQKLASRELYVFVPELLAIARTSRPDDPPSVLANALDQWLINQYAIMVDDLRDAQRQNLADELLEEALTDYPSAELLLQRKESPAQTAAEK</sequence>
<keyword evidence="1" id="KW-1133">Transmembrane helix</keyword>
<evidence type="ECO:0000313" key="3">
    <source>
        <dbReference type="Proteomes" id="UP000315003"/>
    </source>
</evidence>
<keyword evidence="3" id="KW-1185">Reference proteome</keyword>
<protein>
    <submittedName>
        <fullName evidence="2">Uncharacterized protein</fullName>
    </submittedName>
</protein>
<gene>
    <name evidence="2" type="ORF">SV7mr_53520</name>
</gene>
<proteinExistence type="predicted"/>
<reference evidence="2 3" key="1">
    <citation type="submission" date="2019-02" db="EMBL/GenBank/DDBJ databases">
        <title>Deep-cultivation of Planctomycetes and their phenomic and genomic characterization uncovers novel biology.</title>
        <authorList>
            <person name="Wiegand S."/>
            <person name="Jogler M."/>
            <person name="Boedeker C."/>
            <person name="Pinto D."/>
            <person name="Vollmers J."/>
            <person name="Rivas-Marin E."/>
            <person name="Kohn T."/>
            <person name="Peeters S.H."/>
            <person name="Heuer A."/>
            <person name="Rast P."/>
            <person name="Oberbeckmann S."/>
            <person name="Bunk B."/>
            <person name="Jeske O."/>
            <person name="Meyerdierks A."/>
            <person name="Storesund J.E."/>
            <person name="Kallscheuer N."/>
            <person name="Luecker S."/>
            <person name="Lage O.M."/>
            <person name="Pohl T."/>
            <person name="Merkel B.J."/>
            <person name="Hornburger P."/>
            <person name="Mueller R.-W."/>
            <person name="Bruemmer F."/>
            <person name="Labrenz M."/>
            <person name="Spormann A.M."/>
            <person name="Op den Camp H."/>
            <person name="Overmann J."/>
            <person name="Amann R."/>
            <person name="Jetten M.S.M."/>
            <person name="Mascher T."/>
            <person name="Medema M.H."/>
            <person name="Devos D.P."/>
            <person name="Kaster A.-K."/>
            <person name="Ovreas L."/>
            <person name="Rohde M."/>
            <person name="Galperin M.Y."/>
            <person name="Jogler C."/>
        </authorList>
    </citation>
    <scope>NUCLEOTIDE SEQUENCE [LARGE SCALE GENOMIC DNA]</scope>
    <source>
        <strain evidence="2 3">SV_7m_r</strain>
    </source>
</reference>
<feature type="transmembrane region" description="Helical" evidence="1">
    <location>
        <begin position="26"/>
        <end position="45"/>
    </location>
</feature>
<dbReference type="OrthoDB" id="263024at2"/>
<organism evidence="2 3">
    <name type="scientific">Stieleria bergensis</name>
    <dbReference type="NCBI Taxonomy" id="2528025"/>
    <lineage>
        <taxon>Bacteria</taxon>
        <taxon>Pseudomonadati</taxon>
        <taxon>Planctomycetota</taxon>
        <taxon>Planctomycetia</taxon>
        <taxon>Pirellulales</taxon>
        <taxon>Pirellulaceae</taxon>
        <taxon>Stieleria</taxon>
    </lineage>
</organism>
<dbReference type="RefSeq" id="WP_145277809.1">
    <property type="nucleotide sequence ID" value="NZ_CP036272.1"/>
</dbReference>
<name>A0A517T390_9BACT</name>
<dbReference type="Proteomes" id="UP000315003">
    <property type="component" value="Chromosome"/>
</dbReference>
<evidence type="ECO:0000313" key="2">
    <source>
        <dbReference type="EMBL" id="QDT62801.1"/>
    </source>
</evidence>